<dbReference type="PANTHER" id="PTHR48465">
    <property type="entry name" value="PROTEIN SSUH2 HOMOLOG"/>
    <property type="match status" value="1"/>
</dbReference>
<dbReference type="InterPro" id="IPR052789">
    <property type="entry name" value="SSUH2_homolog"/>
</dbReference>
<feature type="region of interest" description="Disordered" evidence="1">
    <location>
        <begin position="1"/>
        <end position="24"/>
    </location>
</feature>
<dbReference type="PANTHER" id="PTHR48465:SF1">
    <property type="entry name" value="PROTEIN SSUH2 HOMOLOG"/>
    <property type="match status" value="1"/>
</dbReference>
<proteinExistence type="predicted"/>
<sequence>REASDPVRGPRPSPWAPETLSFPPDPCSFPSCLREFPKEFPKKQPCFVYSAQKGGRDGEDTTGFGFSHRLWGRSTHLWSPSPPLFPFRKGNRGVGVGFFFAFLHLRQRVEEGLFPRQPPRCVCVRVALHPEPRTGPVRSGPAFQNYGTLSHMPVDSTLAGKHFPLPPNLVSIQGDQPCLPQIDWKIPAISEDEAKEAFVEYVSSKCCYSKAPAMEMSLQDLQTFNTYRYRLETFTESRSTARKAEPYNGGVVDSFLHGEAPLPWDVKTSAPPMFKDHTMKLKVPHTSAVKVKYE</sequence>
<dbReference type="Ensembl" id="ENSACAT00000049179.1">
    <property type="protein sequence ID" value="ENSACAP00000037582.1"/>
    <property type="gene ID" value="ENSACAG00000029409.2"/>
</dbReference>
<reference evidence="2" key="1">
    <citation type="submission" date="2009-12" db="EMBL/GenBank/DDBJ databases">
        <title>The Genome Sequence of Anolis carolinensis (Green Anole Lizard).</title>
        <authorList>
            <consortium name="The Genome Sequencing Platform"/>
            <person name="Di Palma F."/>
            <person name="Alfoldi J."/>
            <person name="Heiman D."/>
            <person name="Young S."/>
            <person name="Grabherr M."/>
            <person name="Johnson J."/>
            <person name="Lander E.S."/>
            <person name="Lindblad-Toh K."/>
        </authorList>
    </citation>
    <scope>NUCLEOTIDE SEQUENCE [LARGE SCALE GENOMIC DNA]</scope>
    <source>
        <strain evidence="2">JBL SC #1</strain>
    </source>
</reference>
<dbReference type="Bgee" id="ENSACAG00000029409">
    <property type="expression patterns" value="Expressed in liver and 10 other cell types or tissues"/>
</dbReference>
<name>A0A803TQU2_ANOCA</name>
<reference evidence="2" key="3">
    <citation type="submission" date="2025-09" db="UniProtKB">
        <authorList>
            <consortium name="Ensembl"/>
        </authorList>
    </citation>
    <scope>IDENTIFICATION</scope>
</reference>
<protein>
    <submittedName>
        <fullName evidence="2">Uncharacterized protein</fullName>
    </submittedName>
</protein>
<evidence type="ECO:0000313" key="3">
    <source>
        <dbReference type="Proteomes" id="UP000001646"/>
    </source>
</evidence>
<keyword evidence="3" id="KW-1185">Reference proteome</keyword>
<organism evidence="2 3">
    <name type="scientific">Anolis carolinensis</name>
    <name type="common">Green anole</name>
    <name type="synonym">American chameleon</name>
    <dbReference type="NCBI Taxonomy" id="28377"/>
    <lineage>
        <taxon>Eukaryota</taxon>
        <taxon>Metazoa</taxon>
        <taxon>Chordata</taxon>
        <taxon>Craniata</taxon>
        <taxon>Vertebrata</taxon>
        <taxon>Euteleostomi</taxon>
        <taxon>Lepidosauria</taxon>
        <taxon>Squamata</taxon>
        <taxon>Bifurcata</taxon>
        <taxon>Unidentata</taxon>
        <taxon>Episquamata</taxon>
        <taxon>Toxicofera</taxon>
        <taxon>Iguania</taxon>
        <taxon>Dactyloidae</taxon>
        <taxon>Anolis</taxon>
    </lineage>
</organism>
<dbReference type="GeneTree" id="ENSGT00940000163873"/>
<dbReference type="Proteomes" id="UP000001646">
    <property type="component" value="Unplaced"/>
</dbReference>
<evidence type="ECO:0000313" key="2">
    <source>
        <dbReference type="Ensembl" id="ENSACAP00000037582.1"/>
    </source>
</evidence>
<accession>A0A803TQU2</accession>
<reference evidence="2" key="2">
    <citation type="submission" date="2025-08" db="UniProtKB">
        <authorList>
            <consortium name="Ensembl"/>
        </authorList>
    </citation>
    <scope>IDENTIFICATION</scope>
</reference>
<evidence type="ECO:0000256" key="1">
    <source>
        <dbReference type="SAM" id="MobiDB-lite"/>
    </source>
</evidence>
<dbReference type="AlphaFoldDB" id="A0A803TQU2"/>
<dbReference type="InParanoid" id="A0A803TQU2"/>